<evidence type="ECO:0000256" key="1">
    <source>
        <dbReference type="SAM" id="MobiDB-lite"/>
    </source>
</evidence>
<protein>
    <submittedName>
        <fullName evidence="2">Uncharacterized protein</fullName>
    </submittedName>
</protein>
<evidence type="ECO:0000313" key="2">
    <source>
        <dbReference type="EMBL" id="KAK2846528.1"/>
    </source>
</evidence>
<proteinExistence type="predicted"/>
<dbReference type="AlphaFoldDB" id="A0AA88MZR1"/>
<reference evidence="2" key="1">
    <citation type="submission" date="2023-07" db="EMBL/GenBank/DDBJ databases">
        <title>Chromosome-level Genome Assembly of Striped Snakehead (Channa striata).</title>
        <authorList>
            <person name="Liu H."/>
        </authorList>
    </citation>
    <scope>NUCLEOTIDE SEQUENCE</scope>
    <source>
        <strain evidence="2">Gz</strain>
        <tissue evidence="2">Muscle</tissue>
    </source>
</reference>
<comment type="caution">
    <text evidence="2">The sequence shown here is derived from an EMBL/GenBank/DDBJ whole genome shotgun (WGS) entry which is preliminary data.</text>
</comment>
<gene>
    <name evidence="2" type="ORF">Q5P01_009527</name>
</gene>
<sequence length="86" mass="9284">MLSNSSTIDHLHPFFTKQPQTSRKSASAWFHRCTATTVLVGSGSSLQLRQFGGDVDSTLRPNGGDGGNTDDQLRPQSPSAESLHTR</sequence>
<organism evidence="2 3">
    <name type="scientific">Channa striata</name>
    <name type="common">Snakehead murrel</name>
    <name type="synonym">Ophicephalus striatus</name>
    <dbReference type="NCBI Taxonomy" id="64152"/>
    <lineage>
        <taxon>Eukaryota</taxon>
        <taxon>Metazoa</taxon>
        <taxon>Chordata</taxon>
        <taxon>Craniata</taxon>
        <taxon>Vertebrata</taxon>
        <taxon>Euteleostomi</taxon>
        <taxon>Actinopterygii</taxon>
        <taxon>Neopterygii</taxon>
        <taxon>Teleostei</taxon>
        <taxon>Neoteleostei</taxon>
        <taxon>Acanthomorphata</taxon>
        <taxon>Anabantaria</taxon>
        <taxon>Anabantiformes</taxon>
        <taxon>Channoidei</taxon>
        <taxon>Channidae</taxon>
        <taxon>Channa</taxon>
    </lineage>
</organism>
<dbReference type="Proteomes" id="UP001187415">
    <property type="component" value="Unassembled WGS sequence"/>
</dbReference>
<feature type="region of interest" description="Disordered" evidence="1">
    <location>
        <begin position="1"/>
        <end position="20"/>
    </location>
</feature>
<name>A0AA88MZR1_CHASR</name>
<accession>A0AA88MZR1</accession>
<feature type="compositionally biased region" description="Polar residues" evidence="1">
    <location>
        <begin position="74"/>
        <end position="86"/>
    </location>
</feature>
<feature type="region of interest" description="Disordered" evidence="1">
    <location>
        <begin position="52"/>
        <end position="86"/>
    </location>
</feature>
<keyword evidence="3" id="KW-1185">Reference proteome</keyword>
<dbReference type="EMBL" id="JAUPFM010000007">
    <property type="protein sequence ID" value="KAK2846528.1"/>
    <property type="molecule type" value="Genomic_DNA"/>
</dbReference>
<evidence type="ECO:0000313" key="3">
    <source>
        <dbReference type="Proteomes" id="UP001187415"/>
    </source>
</evidence>